<dbReference type="InterPro" id="IPR007730">
    <property type="entry name" value="SPOR-like_dom"/>
</dbReference>
<evidence type="ECO:0000256" key="2">
    <source>
        <dbReference type="SAM" id="Phobius"/>
    </source>
</evidence>
<feature type="region of interest" description="Disordered" evidence="1">
    <location>
        <begin position="118"/>
        <end position="153"/>
    </location>
</feature>
<dbReference type="PROSITE" id="PS51724">
    <property type="entry name" value="SPOR"/>
    <property type="match status" value="1"/>
</dbReference>
<evidence type="ECO:0000313" key="5">
    <source>
        <dbReference type="Proteomes" id="UP001203410"/>
    </source>
</evidence>
<organism evidence="4 5">
    <name type="scientific">Sphingomonas caseinilyticus</name>
    <dbReference type="NCBI Taxonomy" id="2908205"/>
    <lineage>
        <taxon>Bacteria</taxon>
        <taxon>Pseudomonadati</taxon>
        <taxon>Pseudomonadota</taxon>
        <taxon>Alphaproteobacteria</taxon>
        <taxon>Sphingomonadales</taxon>
        <taxon>Sphingomonadaceae</taxon>
        <taxon>Sphingomonas</taxon>
    </lineage>
</organism>
<accession>A0ABT0RWH4</accession>
<keyword evidence="2" id="KW-0812">Transmembrane</keyword>
<reference evidence="4 5" key="1">
    <citation type="submission" date="2022-05" db="EMBL/GenBank/DDBJ databases">
        <authorList>
            <person name="Jo J.-H."/>
            <person name="Im W.-T."/>
        </authorList>
    </citation>
    <scope>NUCLEOTIDE SEQUENCE [LARGE SCALE GENOMIC DNA]</scope>
    <source>
        <strain evidence="4 5">NSE70-1</strain>
    </source>
</reference>
<dbReference type="EMBL" id="JAMGBA010000002">
    <property type="protein sequence ID" value="MCL6699380.1"/>
    <property type="molecule type" value="Genomic_DNA"/>
</dbReference>
<dbReference type="Proteomes" id="UP001203410">
    <property type="component" value="Unassembled WGS sequence"/>
</dbReference>
<keyword evidence="2" id="KW-1133">Transmembrane helix</keyword>
<evidence type="ECO:0000259" key="3">
    <source>
        <dbReference type="PROSITE" id="PS51724"/>
    </source>
</evidence>
<feature type="compositionally biased region" description="Low complexity" evidence="1">
    <location>
        <begin position="144"/>
        <end position="153"/>
    </location>
</feature>
<feature type="transmembrane region" description="Helical" evidence="2">
    <location>
        <begin position="33"/>
        <end position="53"/>
    </location>
</feature>
<keyword evidence="5" id="KW-1185">Reference proteome</keyword>
<feature type="region of interest" description="Disordered" evidence="1">
    <location>
        <begin position="63"/>
        <end position="102"/>
    </location>
</feature>
<sequence>MSDGRAYDGDALPWLEAVENEDGPRAISARKMFMALLLVLLAAAVVAGTMFWIGRRDPAPGGAPQLIKAEPGPYKVRPTDPGGLDVAGDSETAFSTSAGEDPDAALDVKKLPQEMTPLPVETPEAVPPPKKIPPNEVKEPAPDTATASTAASSGPTIQLGAYASTVKAETAWKLLSGRFPTVAALNKVVVTATVGGKSVFRLRATGSSDQTKAACAALKAAGESCLPVN</sequence>
<keyword evidence="2" id="KW-0472">Membrane</keyword>
<proteinExistence type="predicted"/>
<comment type="caution">
    <text evidence="4">The sequence shown here is derived from an EMBL/GenBank/DDBJ whole genome shotgun (WGS) entry which is preliminary data.</text>
</comment>
<protein>
    <submittedName>
        <fullName evidence="4">SPOR domain-containing protein</fullName>
    </submittedName>
</protein>
<evidence type="ECO:0000256" key="1">
    <source>
        <dbReference type="SAM" id="MobiDB-lite"/>
    </source>
</evidence>
<feature type="domain" description="SPOR" evidence="3">
    <location>
        <begin position="149"/>
        <end position="229"/>
    </location>
</feature>
<dbReference type="RefSeq" id="WP_249904798.1">
    <property type="nucleotide sequence ID" value="NZ_JAMGBA010000002.1"/>
</dbReference>
<name>A0ABT0RWH4_9SPHN</name>
<evidence type="ECO:0000313" key="4">
    <source>
        <dbReference type="EMBL" id="MCL6699380.1"/>
    </source>
</evidence>
<dbReference type="Pfam" id="PF05036">
    <property type="entry name" value="SPOR"/>
    <property type="match status" value="1"/>
</dbReference>
<gene>
    <name evidence="4" type="ORF">LZ496_11385</name>
</gene>